<evidence type="ECO:0000259" key="3">
    <source>
        <dbReference type="Pfam" id="PF22422"/>
    </source>
</evidence>
<feature type="domain" description="Mannosylglycerate hydrolase MGH1-like glycoside hydrolase" evidence="3">
    <location>
        <begin position="418"/>
        <end position="594"/>
    </location>
</feature>
<dbReference type="RefSeq" id="WP_040315513.1">
    <property type="nucleotide sequence ID" value="NZ_CP116394.1"/>
</dbReference>
<dbReference type="InterPro" id="IPR032856">
    <property type="entry name" value="GDE_N_bis"/>
</dbReference>
<name>A0AB38XND4_9ACTO</name>
<dbReference type="KEGG" id="wne:PIG85_09045"/>
<evidence type="ECO:0000313" key="5">
    <source>
        <dbReference type="Proteomes" id="UP001211044"/>
    </source>
</evidence>
<dbReference type="InterPro" id="IPR012341">
    <property type="entry name" value="6hp_glycosidase-like_sf"/>
</dbReference>
<dbReference type="EMBL" id="CP116394">
    <property type="protein sequence ID" value="WCE45778.1"/>
    <property type="molecule type" value="Genomic_DNA"/>
</dbReference>
<dbReference type="SUPFAM" id="SSF48208">
    <property type="entry name" value="Six-hairpin glycosidases"/>
    <property type="match status" value="1"/>
</dbReference>
<accession>A0AB38XND4</accession>
<evidence type="ECO:0000259" key="2">
    <source>
        <dbReference type="Pfam" id="PF14742"/>
    </source>
</evidence>
<evidence type="ECO:0000256" key="1">
    <source>
        <dbReference type="SAM" id="MobiDB-lite"/>
    </source>
</evidence>
<feature type="domain" description="Putative glycogen debranching enzyme N-terminal" evidence="2">
    <location>
        <begin position="29"/>
        <end position="149"/>
    </location>
</feature>
<dbReference type="InterPro" id="IPR054491">
    <property type="entry name" value="MGH1-like_GH"/>
</dbReference>
<dbReference type="AlphaFoldDB" id="A0AB38XND4"/>
<dbReference type="Pfam" id="PF22422">
    <property type="entry name" value="MGH1-like_GH"/>
    <property type="match status" value="1"/>
</dbReference>
<evidence type="ECO:0000313" key="4">
    <source>
        <dbReference type="EMBL" id="WCE45778.1"/>
    </source>
</evidence>
<sequence length="643" mass="70180">MKVNPDGVKMAGQPFLHNLVPTLRVPNQVWADTAGNLDGGAQGIYCYDTRLISRLSLRLTLEGEEVAVEPLTQLDLESGHTRFVNALRIEGDTADPKILLVRDRVVDIEGVREQMAVQNASSKAFVLTLELQVSPDLSSMEKIKSGKPARAVYAKGGKWDDGSAFATWWAPEAKLVESETSFTCCWCLNLKPNSEEACAWSLQMRDESGQFAASRHAGITAQAQRRKEPQEAAGPRAAQEKVDLWTAVAARDLDSLLMGERSRPENSFYAAGAPWFFTLFGRDSIITAWLLRHECPQVGLGTVRALAARQGQADRPQTGEQPGKILHEVRRDGLETFDAGGRISLPPTYFGTIDATPLWVRLFVALWRGGMEGELSPLLQRLQAALEWICTDGDADGDLFLEYVDKSGRGLANQGWKDSGDSIRWADGQFAKAPIALCEAQGYAYAALVEGGKLLGEQGVDSEKYAERAEQIREKFTSTFWVGQGADSYPAIALDAHKQTVTGAASNMGHLLGTGILRADQARAVAERLCQEDLLSPYGIRTLSTSCGAFHPLSYHCGSVWAHDNGMIIDGMLTEGLDEHARTIASRISRAAERFQFRMPELFGVLPGGGPFIPPVPYPASCRPQAWAAATAFVSARALRTRN</sequence>
<gene>
    <name evidence="4" type="ORF">PIG85_09045</name>
</gene>
<feature type="region of interest" description="Disordered" evidence="1">
    <location>
        <begin position="215"/>
        <end position="238"/>
    </location>
</feature>
<dbReference type="Proteomes" id="UP001211044">
    <property type="component" value="Chromosome"/>
</dbReference>
<dbReference type="Gene3D" id="1.50.10.10">
    <property type="match status" value="1"/>
</dbReference>
<dbReference type="Pfam" id="PF14742">
    <property type="entry name" value="GDE_N_bis"/>
    <property type="match status" value="1"/>
</dbReference>
<protein>
    <submittedName>
        <fullName evidence="4">Glycogen debranching N-terminal domain-containing protein</fullName>
    </submittedName>
</protein>
<dbReference type="GO" id="GO:0005975">
    <property type="term" value="P:carbohydrate metabolic process"/>
    <property type="evidence" value="ECO:0007669"/>
    <property type="project" value="InterPro"/>
</dbReference>
<reference evidence="4" key="1">
    <citation type="submission" date="2023-01" db="EMBL/GenBank/DDBJ databases">
        <title>Comparative Genomic Analysis of the Clinically-Derived Winkia Strain NY0527 Provides Evidence into the Taxonomic Reassignment of Winkia neuii and Characterizes Their Virulence Traits.</title>
        <authorList>
            <person name="Cai X."/>
            <person name="Peng Y."/>
            <person name="Li M."/>
            <person name="Qiu Y."/>
            <person name="Wang Y."/>
            <person name="Xu L."/>
            <person name="Hou Q."/>
        </authorList>
    </citation>
    <scope>NUCLEOTIDE SEQUENCE</scope>
    <source>
        <strain evidence="4">NY0527</strain>
    </source>
</reference>
<proteinExistence type="predicted"/>
<dbReference type="InterPro" id="IPR008928">
    <property type="entry name" value="6-hairpin_glycosidase_sf"/>
</dbReference>
<organism evidence="4 5">
    <name type="scientific">Winkia neuii subsp. anitrata</name>
    <dbReference type="NCBI Taxonomy" id="29318"/>
    <lineage>
        <taxon>Bacteria</taxon>
        <taxon>Bacillati</taxon>
        <taxon>Actinomycetota</taxon>
        <taxon>Actinomycetes</taxon>
        <taxon>Actinomycetales</taxon>
        <taxon>Actinomycetaceae</taxon>
        <taxon>Winkia</taxon>
    </lineage>
</organism>